<feature type="non-terminal residue" evidence="2">
    <location>
        <position position="1"/>
    </location>
</feature>
<accession>A0A5J9UTP9</accession>
<name>A0A5J9UTP9_9POAL</name>
<evidence type="ECO:0000313" key="2">
    <source>
        <dbReference type="EMBL" id="TVU26440.1"/>
    </source>
</evidence>
<dbReference type="CDD" id="cd22160">
    <property type="entry name" value="F-box_AtFBL13-like"/>
    <property type="match status" value="1"/>
</dbReference>
<dbReference type="InterPro" id="IPR032675">
    <property type="entry name" value="LRR_dom_sf"/>
</dbReference>
<dbReference type="InterPro" id="IPR001810">
    <property type="entry name" value="F-box_dom"/>
</dbReference>
<protein>
    <recommendedName>
        <fullName evidence="1">F-box domain-containing protein</fullName>
    </recommendedName>
</protein>
<comment type="caution">
    <text evidence="2">The sequence shown here is derived from an EMBL/GenBank/DDBJ whole genome shotgun (WGS) entry which is preliminary data.</text>
</comment>
<proteinExistence type="predicted"/>
<dbReference type="PANTHER" id="PTHR34223:SF107">
    <property type="entry name" value="F-BOX DOMAIN-CONTAINING PROTEIN"/>
    <property type="match status" value="1"/>
</dbReference>
<sequence length="444" mass="49851">LTPPGCSTKCFRGRKERNVQKQHEASGIDALPDGVLEHILGLLPAEEAVRTCVLARRWRHRWKTAAALRIVSAGGEFLAPADKLREFMDHLLLARGGAPLELCELRLGGLNLVLEDEGVLSRVDHWFRHAVGCNAQVLRLRIRANGSLELEDLPLVSKHLTRLELYGVDVHGSFLNFSTCPNLQYLEFEDCDLISESTSLISFQSLKHLRIAFCHLRLHMGFDSRVRISAPHLVSLVLEEFIGRTPIFESMPSLTEASVTIGDFCADECELSNANYWDCSCESCDTYGKTPSGSNISVLLEGLSKAKSLLLISSPAKHIFKRDMRWCPMFSNLKNLWLDDYWCVPDDFNMLACILEHTPILEKLTLQLFSEGPEHKMELEGRVSLAERSAAISKYLNTVKVKCKMVDERIVKVLRFLHVSDICCSILPDVREILSCCGSTASPR</sequence>
<evidence type="ECO:0000313" key="3">
    <source>
        <dbReference type="Proteomes" id="UP000324897"/>
    </source>
</evidence>
<gene>
    <name evidence="2" type="ORF">EJB05_28987</name>
</gene>
<dbReference type="Pfam" id="PF00646">
    <property type="entry name" value="F-box"/>
    <property type="match status" value="1"/>
</dbReference>
<dbReference type="EMBL" id="RWGY01000013">
    <property type="protein sequence ID" value="TVU26440.1"/>
    <property type="molecule type" value="Genomic_DNA"/>
</dbReference>
<dbReference type="OrthoDB" id="692490at2759"/>
<reference evidence="2 3" key="1">
    <citation type="journal article" date="2019" name="Sci. Rep.">
        <title>A high-quality genome of Eragrostis curvula grass provides insights into Poaceae evolution and supports new strategies to enhance forage quality.</title>
        <authorList>
            <person name="Carballo J."/>
            <person name="Santos B.A.C.M."/>
            <person name="Zappacosta D."/>
            <person name="Garbus I."/>
            <person name="Selva J.P."/>
            <person name="Gallo C.A."/>
            <person name="Diaz A."/>
            <person name="Albertini E."/>
            <person name="Caccamo M."/>
            <person name="Echenique V."/>
        </authorList>
    </citation>
    <scope>NUCLEOTIDE SEQUENCE [LARGE SCALE GENOMIC DNA]</scope>
    <source>
        <strain evidence="3">cv. Victoria</strain>
        <tissue evidence="2">Leaf</tissue>
    </source>
</reference>
<keyword evidence="3" id="KW-1185">Reference proteome</keyword>
<dbReference type="InterPro" id="IPR036047">
    <property type="entry name" value="F-box-like_dom_sf"/>
</dbReference>
<dbReference type="SUPFAM" id="SSF81383">
    <property type="entry name" value="F-box domain"/>
    <property type="match status" value="1"/>
</dbReference>
<feature type="domain" description="F-box" evidence="1">
    <location>
        <begin position="29"/>
        <end position="63"/>
    </location>
</feature>
<dbReference type="Gene3D" id="3.80.10.10">
    <property type="entry name" value="Ribonuclease Inhibitor"/>
    <property type="match status" value="1"/>
</dbReference>
<dbReference type="InterPro" id="IPR053197">
    <property type="entry name" value="F-box_SCFL_complex_component"/>
</dbReference>
<dbReference type="Proteomes" id="UP000324897">
    <property type="component" value="Chromosome 2"/>
</dbReference>
<dbReference type="SUPFAM" id="SSF52047">
    <property type="entry name" value="RNI-like"/>
    <property type="match status" value="1"/>
</dbReference>
<dbReference type="AlphaFoldDB" id="A0A5J9UTP9"/>
<evidence type="ECO:0000259" key="1">
    <source>
        <dbReference type="Pfam" id="PF00646"/>
    </source>
</evidence>
<dbReference type="PANTHER" id="PTHR34223">
    <property type="entry name" value="OS11G0201299 PROTEIN"/>
    <property type="match status" value="1"/>
</dbReference>
<dbReference type="InterPro" id="IPR053781">
    <property type="entry name" value="F-box_AtFBL13-like"/>
</dbReference>
<organism evidence="2 3">
    <name type="scientific">Eragrostis curvula</name>
    <name type="common">weeping love grass</name>
    <dbReference type="NCBI Taxonomy" id="38414"/>
    <lineage>
        <taxon>Eukaryota</taxon>
        <taxon>Viridiplantae</taxon>
        <taxon>Streptophyta</taxon>
        <taxon>Embryophyta</taxon>
        <taxon>Tracheophyta</taxon>
        <taxon>Spermatophyta</taxon>
        <taxon>Magnoliopsida</taxon>
        <taxon>Liliopsida</taxon>
        <taxon>Poales</taxon>
        <taxon>Poaceae</taxon>
        <taxon>PACMAD clade</taxon>
        <taxon>Chloridoideae</taxon>
        <taxon>Eragrostideae</taxon>
        <taxon>Eragrostidinae</taxon>
        <taxon>Eragrostis</taxon>
    </lineage>
</organism>